<keyword evidence="7" id="KW-1185">Reference proteome</keyword>
<proteinExistence type="inferred from homology"/>
<accession>A0ABS1J2J5</accession>
<keyword evidence="2" id="KW-0813">Transport</keyword>
<keyword evidence="3" id="KW-0547">Nucleotide-binding</keyword>
<evidence type="ECO:0000256" key="2">
    <source>
        <dbReference type="ARBA" id="ARBA00022448"/>
    </source>
</evidence>
<dbReference type="SMART" id="SM00382">
    <property type="entry name" value="AAA"/>
    <property type="match status" value="1"/>
</dbReference>
<dbReference type="PROSITE" id="PS50893">
    <property type="entry name" value="ABC_TRANSPORTER_2"/>
    <property type="match status" value="1"/>
</dbReference>
<dbReference type="RefSeq" id="WP_208429795.1">
    <property type="nucleotide sequence ID" value="NZ_JAEPRJ010000001.1"/>
</dbReference>
<dbReference type="Pfam" id="PF00005">
    <property type="entry name" value="ABC_tran"/>
    <property type="match status" value="1"/>
</dbReference>
<evidence type="ECO:0000256" key="3">
    <source>
        <dbReference type="ARBA" id="ARBA00022741"/>
    </source>
</evidence>
<evidence type="ECO:0000313" key="7">
    <source>
        <dbReference type="Proteomes" id="UP000604730"/>
    </source>
</evidence>
<comment type="caution">
    <text evidence="6">The sequence shown here is derived from an EMBL/GenBank/DDBJ whole genome shotgun (WGS) entry which is preliminary data.</text>
</comment>
<evidence type="ECO:0000259" key="5">
    <source>
        <dbReference type="PROSITE" id="PS50893"/>
    </source>
</evidence>
<dbReference type="PANTHER" id="PTHR43335:SF2">
    <property type="entry name" value="ABC TRANSPORTER, ATP-BINDING PROTEIN"/>
    <property type="match status" value="1"/>
</dbReference>
<dbReference type="PANTHER" id="PTHR43335">
    <property type="entry name" value="ABC TRANSPORTER, ATP-BINDING PROTEIN"/>
    <property type="match status" value="1"/>
</dbReference>
<reference evidence="6 7" key="1">
    <citation type="submission" date="2021-01" db="EMBL/GenBank/DDBJ databases">
        <title>Isolation and description of Catonella massiliensis sp. nov., a novel Catonella species, isolated from a stable periodontitis subject.</title>
        <authorList>
            <person name="Antezack A."/>
            <person name="Boxberger M."/>
            <person name="La Scola B."/>
            <person name="Monnet-Corti V."/>
        </authorList>
    </citation>
    <scope>NUCLEOTIDE SEQUENCE [LARGE SCALE GENOMIC DNA]</scope>
    <source>
        <strain evidence="6 7">Marseille-Q4567</strain>
    </source>
</reference>
<dbReference type="InterPro" id="IPR027417">
    <property type="entry name" value="P-loop_NTPase"/>
</dbReference>
<dbReference type="SUPFAM" id="SSF52540">
    <property type="entry name" value="P-loop containing nucleoside triphosphate hydrolases"/>
    <property type="match status" value="1"/>
</dbReference>
<dbReference type="Proteomes" id="UP000604730">
    <property type="component" value="Unassembled WGS sequence"/>
</dbReference>
<evidence type="ECO:0000256" key="1">
    <source>
        <dbReference type="ARBA" id="ARBA00005417"/>
    </source>
</evidence>
<keyword evidence="4 6" id="KW-0067">ATP-binding</keyword>
<comment type="similarity">
    <text evidence="1">Belongs to the ABC transporter superfamily.</text>
</comment>
<dbReference type="PROSITE" id="PS00211">
    <property type="entry name" value="ABC_TRANSPORTER_1"/>
    <property type="match status" value="1"/>
</dbReference>
<evidence type="ECO:0000256" key="4">
    <source>
        <dbReference type="ARBA" id="ARBA00022840"/>
    </source>
</evidence>
<protein>
    <submittedName>
        <fullName evidence="6">ATP-binding cassette domain-containing protein</fullName>
    </submittedName>
</protein>
<sequence length="285" mass="32447">MEIKVKGLCKGYEDKIALNELSFHIEEGMYGLLGANGAGKTTLIRILAGILEKDAGEISYGGEKIKDINEIRHRIGYIPQKFSFYPNMTVFEIMDYFSELNEVKKNKENIIKNLLELVHLEECKMMKTKALSGGMKQRLGIAVSLIGNPDLLLVDEPTVGLDPMERIHFSNVLTTFSRDRTIIISSHIVSDIESTCKRLLILDNGRNVYDGTKDELMRRCKGSVWELKISEDDSIKFEKEYLVSKKDLLEDGVRLRVLSKEKPIESAYEVMPTLNDSYLFLVNKE</sequence>
<evidence type="ECO:0000313" key="6">
    <source>
        <dbReference type="EMBL" id="MBK5898370.1"/>
    </source>
</evidence>
<gene>
    <name evidence="6" type="ORF">JJN12_11360</name>
</gene>
<dbReference type="InterPro" id="IPR003593">
    <property type="entry name" value="AAA+_ATPase"/>
</dbReference>
<dbReference type="Gene3D" id="3.40.50.300">
    <property type="entry name" value="P-loop containing nucleotide triphosphate hydrolases"/>
    <property type="match status" value="1"/>
</dbReference>
<feature type="domain" description="ABC transporter" evidence="5">
    <location>
        <begin position="3"/>
        <end position="229"/>
    </location>
</feature>
<dbReference type="InterPro" id="IPR003439">
    <property type="entry name" value="ABC_transporter-like_ATP-bd"/>
</dbReference>
<name>A0ABS1J2J5_9FIRM</name>
<dbReference type="InterPro" id="IPR017871">
    <property type="entry name" value="ABC_transporter-like_CS"/>
</dbReference>
<organism evidence="6 7">
    <name type="scientific">Catonella massiliensis</name>
    <dbReference type="NCBI Taxonomy" id="2799636"/>
    <lineage>
        <taxon>Bacteria</taxon>
        <taxon>Bacillati</taxon>
        <taxon>Bacillota</taxon>
        <taxon>Clostridia</taxon>
        <taxon>Lachnospirales</taxon>
        <taxon>Lachnospiraceae</taxon>
        <taxon>Catonella</taxon>
    </lineage>
</organism>
<dbReference type="EMBL" id="JAEPRJ010000001">
    <property type="protein sequence ID" value="MBK5898370.1"/>
    <property type="molecule type" value="Genomic_DNA"/>
</dbReference>
<dbReference type="GO" id="GO:0005524">
    <property type="term" value="F:ATP binding"/>
    <property type="evidence" value="ECO:0007669"/>
    <property type="project" value="UniProtKB-KW"/>
</dbReference>